<gene>
    <name evidence="1" type="ORF">SAMN05216462_1341</name>
</gene>
<reference evidence="1 2" key="1">
    <citation type="submission" date="2016-10" db="EMBL/GenBank/DDBJ databases">
        <authorList>
            <person name="de Groot N.N."/>
        </authorList>
    </citation>
    <scope>NUCLEOTIDE SEQUENCE [LARGE SCALE GENOMIC DNA]</scope>
    <source>
        <strain evidence="1 2">D31d</strain>
    </source>
</reference>
<organism evidence="1 2">
    <name type="scientific">Xylanibacter ruminicola</name>
    <name type="common">Prevotella ruminicola</name>
    <dbReference type="NCBI Taxonomy" id="839"/>
    <lineage>
        <taxon>Bacteria</taxon>
        <taxon>Pseudomonadati</taxon>
        <taxon>Bacteroidota</taxon>
        <taxon>Bacteroidia</taxon>
        <taxon>Bacteroidales</taxon>
        <taxon>Prevotellaceae</taxon>
        <taxon>Xylanibacter</taxon>
    </lineage>
</organism>
<dbReference type="EMBL" id="FNRF01000002">
    <property type="protein sequence ID" value="SEA38718.1"/>
    <property type="molecule type" value="Genomic_DNA"/>
</dbReference>
<dbReference type="Proteomes" id="UP000182257">
    <property type="component" value="Unassembled WGS sequence"/>
</dbReference>
<name>A0A1H4ASE0_XYLRU</name>
<dbReference type="AlphaFoldDB" id="A0A1H4ASE0"/>
<accession>A0A1H4ASE0</accession>
<evidence type="ECO:0000313" key="1">
    <source>
        <dbReference type="EMBL" id="SEA38718.1"/>
    </source>
</evidence>
<protein>
    <submittedName>
        <fullName evidence="1">Uncharacterized protein</fullName>
    </submittedName>
</protein>
<evidence type="ECO:0000313" key="2">
    <source>
        <dbReference type="Proteomes" id="UP000182257"/>
    </source>
</evidence>
<proteinExistence type="predicted"/>
<sequence>MHQQIVSKLTNIVLRTCWKVRNTKYDIEISQTAYLKSFVTSLKRICYHMRISNKIIRNLLIISMGSTFCGCTKNKRDEFKAYLFFFIQN</sequence>